<evidence type="ECO:0000313" key="11">
    <source>
        <dbReference type="EMBL" id="CAG5081723.1"/>
    </source>
</evidence>
<dbReference type="RefSeq" id="WP_213483765.1">
    <property type="nucleotide sequence ID" value="NZ_CAJRAY010000024.1"/>
</dbReference>
<accession>A0ABM8V1U1</accession>
<comment type="cofactor">
    <cofactor evidence="1 9">
        <name>Mg(2+)</name>
        <dbReference type="ChEBI" id="CHEBI:18420"/>
    </cofactor>
</comment>
<keyword evidence="5 9" id="KW-0255">Endonuclease</keyword>
<gene>
    <name evidence="11" type="primary">txxe 1035-cas2_2</name>
    <name evidence="9" type="synonym">cas2</name>
    <name evidence="11" type="ORF">TXXE_05370</name>
</gene>
<evidence type="ECO:0000256" key="4">
    <source>
        <dbReference type="ARBA" id="ARBA00022723"/>
    </source>
</evidence>
<evidence type="ECO:0000256" key="8">
    <source>
        <dbReference type="ARBA" id="ARBA00023118"/>
    </source>
</evidence>
<dbReference type="Gene3D" id="3.30.70.240">
    <property type="match status" value="1"/>
</dbReference>
<keyword evidence="12" id="KW-1185">Reference proteome</keyword>
<reference evidence="11 12" key="1">
    <citation type="submission" date="2021-04" db="EMBL/GenBank/DDBJ databases">
        <authorList>
            <person name="Rakotoarivonina H."/>
        </authorList>
    </citation>
    <scope>NUCLEOTIDE SEQUENCE [LARGE SCALE GENOMIC DNA]</scope>
    <source>
        <strain evidence="11 12">XE</strain>
    </source>
</reference>
<dbReference type="PANTHER" id="PTHR34405">
    <property type="entry name" value="CRISPR-ASSOCIATED ENDORIBONUCLEASE CAS2"/>
    <property type="match status" value="1"/>
</dbReference>
<sequence length="97" mass="11302">MLVLVTYDVETSTTDGKRRLREVAKICVNYGQRVQNSVFECLVDPVQFKQLKARLVKVIDEERDSLRFYLLGSKWKRRVEHIGAKPGYDPEGLLLFE</sequence>
<keyword evidence="6 9" id="KW-0378">Hydrolase</keyword>
<comment type="caution">
    <text evidence="11">The sequence shown here is derived from an EMBL/GenBank/DDBJ whole genome shotgun (WGS) entry which is preliminary data.</text>
</comment>
<evidence type="ECO:0000256" key="3">
    <source>
        <dbReference type="ARBA" id="ARBA00022722"/>
    </source>
</evidence>
<dbReference type="EMBL" id="CAJRAY010000024">
    <property type="protein sequence ID" value="CAG5081723.1"/>
    <property type="molecule type" value="Genomic_DNA"/>
</dbReference>
<dbReference type="SUPFAM" id="SSF143430">
    <property type="entry name" value="TTP0101/SSO1404-like"/>
    <property type="match status" value="1"/>
</dbReference>
<evidence type="ECO:0000313" key="12">
    <source>
        <dbReference type="Proteomes" id="UP000681526"/>
    </source>
</evidence>
<dbReference type="CDD" id="cd09725">
    <property type="entry name" value="Cas2_I_II_III"/>
    <property type="match status" value="1"/>
</dbReference>
<keyword evidence="7 9" id="KW-0460">Magnesium</keyword>
<evidence type="ECO:0000256" key="2">
    <source>
        <dbReference type="ARBA" id="ARBA00009959"/>
    </source>
</evidence>
<comment type="subunit">
    <text evidence="9">Homodimer, forms a heterotetramer with a Cas1 homodimer.</text>
</comment>
<evidence type="ECO:0000256" key="9">
    <source>
        <dbReference type="HAMAP-Rule" id="MF_01471"/>
    </source>
</evidence>
<name>A0ABM8V1U1_THEXY</name>
<feature type="binding site" evidence="9">
    <location>
        <position position="8"/>
    </location>
    <ligand>
        <name>Mg(2+)</name>
        <dbReference type="ChEBI" id="CHEBI:18420"/>
        <note>catalytic</note>
    </ligand>
</feature>
<dbReference type="NCBIfam" id="TIGR01573">
    <property type="entry name" value="cas2"/>
    <property type="match status" value="1"/>
</dbReference>
<comment type="similarity">
    <text evidence="2 9 10">Belongs to the CRISPR-associated endoribonuclease Cas2 protein family.</text>
</comment>
<organism evidence="11 12">
    <name type="scientific">Thermobacillus xylanilyticus</name>
    <dbReference type="NCBI Taxonomy" id="76633"/>
    <lineage>
        <taxon>Bacteria</taxon>
        <taxon>Bacillati</taxon>
        <taxon>Bacillota</taxon>
        <taxon>Bacilli</taxon>
        <taxon>Bacillales</taxon>
        <taxon>Paenibacillaceae</taxon>
        <taxon>Thermobacillus</taxon>
    </lineage>
</organism>
<keyword evidence="4 9" id="KW-0479">Metal-binding</keyword>
<dbReference type="Pfam" id="PF09827">
    <property type="entry name" value="CRISPR_Cas2"/>
    <property type="match status" value="1"/>
</dbReference>
<dbReference type="HAMAP" id="MF_01471">
    <property type="entry name" value="Cas2"/>
    <property type="match status" value="1"/>
</dbReference>
<dbReference type="Proteomes" id="UP000681526">
    <property type="component" value="Unassembled WGS sequence"/>
</dbReference>
<comment type="function">
    <text evidence="9">CRISPR (clustered regularly interspaced short palindromic repeat), is an adaptive immune system that provides protection against mobile genetic elements (viruses, transposable elements and conjugative plasmids). CRISPR clusters contain sequences complementary to antecedent mobile elements and target invading nucleic acids. CRISPR clusters are transcribed and processed into CRISPR RNA (crRNA). Functions as a ssRNA-specific endoribonuclease. Involved in the integration of spacer DNA into the CRISPR cassette.</text>
</comment>
<keyword evidence="3 9" id="KW-0540">Nuclease</keyword>
<proteinExistence type="inferred from homology"/>
<evidence type="ECO:0000256" key="5">
    <source>
        <dbReference type="ARBA" id="ARBA00022759"/>
    </source>
</evidence>
<dbReference type="PANTHER" id="PTHR34405:SF3">
    <property type="entry name" value="CRISPR-ASSOCIATED ENDORIBONUCLEASE CAS2 3"/>
    <property type="match status" value="1"/>
</dbReference>
<dbReference type="InterPro" id="IPR021127">
    <property type="entry name" value="CRISPR_associated_Cas2"/>
</dbReference>
<keyword evidence="8 9" id="KW-0051">Antiviral defense</keyword>
<evidence type="ECO:0000256" key="7">
    <source>
        <dbReference type="ARBA" id="ARBA00022842"/>
    </source>
</evidence>
<protein>
    <recommendedName>
        <fullName evidence="9">CRISPR-associated endoribonuclease Cas2</fullName>
        <ecNumber evidence="9">3.1.-.-</ecNumber>
    </recommendedName>
</protein>
<evidence type="ECO:0000256" key="1">
    <source>
        <dbReference type="ARBA" id="ARBA00001946"/>
    </source>
</evidence>
<evidence type="ECO:0000256" key="10">
    <source>
        <dbReference type="PIRNR" id="PIRNR032582"/>
    </source>
</evidence>
<dbReference type="EC" id="3.1.-.-" evidence="9"/>
<evidence type="ECO:0000256" key="6">
    <source>
        <dbReference type="ARBA" id="ARBA00022801"/>
    </source>
</evidence>
<dbReference type="PIRSF" id="PIRSF032582">
    <property type="entry name" value="Cas2"/>
    <property type="match status" value="1"/>
</dbReference>
<dbReference type="InterPro" id="IPR019199">
    <property type="entry name" value="Virulence_VapD/CRISPR_Cas2"/>
</dbReference>